<reference evidence="7" key="1">
    <citation type="submission" date="2017-09" db="EMBL/GenBank/DDBJ databases">
        <authorList>
            <person name="Varghese N."/>
            <person name="Submissions S."/>
        </authorList>
    </citation>
    <scope>NUCLEOTIDE SEQUENCE [LARGE SCALE GENOMIC DNA]</scope>
    <source>
        <strain evidence="7">DSM 15103</strain>
    </source>
</reference>
<dbReference type="OrthoDB" id="14905at2"/>
<name>A0A285N9Y5_9AQUI</name>
<feature type="transmembrane region" description="Helical" evidence="5">
    <location>
        <begin position="96"/>
        <end position="120"/>
    </location>
</feature>
<dbReference type="GO" id="GO:0009403">
    <property type="term" value="P:toxin biosynthetic process"/>
    <property type="evidence" value="ECO:0007669"/>
    <property type="project" value="InterPro"/>
</dbReference>
<organism evidence="6 7">
    <name type="scientific">Persephonella hydrogeniphila</name>
    <dbReference type="NCBI Taxonomy" id="198703"/>
    <lineage>
        <taxon>Bacteria</taxon>
        <taxon>Pseudomonadati</taxon>
        <taxon>Aquificota</taxon>
        <taxon>Aquificia</taxon>
        <taxon>Aquificales</taxon>
        <taxon>Hydrogenothermaceae</taxon>
        <taxon>Persephonella</taxon>
    </lineage>
</organism>
<accession>A0A285N9Y5</accession>
<dbReference type="EMBL" id="OBEI01000002">
    <property type="protein sequence ID" value="SNZ06249.1"/>
    <property type="molecule type" value="Genomic_DNA"/>
</dbReference>
<keyword evidence="2 5" id="KW-0812">Transmembrane</keyword>
<dbReference type="GO" id="GO:0016020">
    <property type="term" value="C:membrane"/>
    <property type="evidence" value="ECO:0007669"/>
    <property type="project" value="UniProtKB-SubCell"/>
</dbReference>
<dbReference type="RefSeq" id="WP_096999801.1">
    <property type="nucleotide sequence ID" value="NZ_OBEI01000002.1"/>
</dbReference>
<evidence type="ECO:0000256" key="5">
    <source>
        <dbReference type="SAM" id="Phobius"/>
    </source>
</evidence>
<proteinExistence type="predicted"/>
<evidence type="ECO:0000256" key="2">
    <source>
        <dbReference type="ARBA" id="ARBA00022692"/>
    </source>
</evidence>
<dbReference type="Proteomes" id="UP000219036">
    <property type="component" value="Unassembled WGS sequence"/>
</dbReference>
<feature type="transmembrane region" description="Helical" evidence="5">
    <location>
        <begin position="58"/>
        <end position="84"/>
    </location>
</feature>
<evidence type="ECO:0000313" key="7">
    <source>
        <dbReference type="Proteomes" id="UP000219036"/>
    </source>
</evidence>
<comment type="subcellular location">
    <subcellularLocation>
        <location evidence="1">Membrane</location>
        <topology evidence="1">Multi-pass membrane protein</topology>
    </subcellularLocation>
</comment>
<protein>
    <submittedName>
        <fullName evidence="6">Colicin V production protein</fullName>
    </submittedName>
</protein>
<evidence type="ECO:0000313" key="6">
    <source>
        <dbReference type="EMBL" id="SNZ06249.1"/>
    </source>
</evidence>
<keyword evidence="3 5" id="KW-1133">Transmembrane helix</keyword>
<evidence type="ECO:0000256" key="1">
    <source>
        <dbReference type="ARBA" id="ARBA00004141"/>
    </source>
</evidence>
<dbReference type="InterPro" id="IPR003825">
    <property type="entry name" value="Colicin-V_CvpA"/>
</dbReference>
<evidence type="ECO:0000256" key="4">
    <source>
        <dbReference type="ARBA" id="ARBA00023136"/>
    </source>
</evidence>
<dbReference type="Pfam" id="PF02674">
    <property type="entry name" value="Colicin_V"/>
    <property type="match status" value="1"/>
</dbReference>
<sequence>MIDFILLILLLYLILVGAYRGFVELFIKSVGAFAGIFLGLRFSKDLSTFLSPYFKTSPIILDFLSFSLVVITFFSLSFILYFFVKSFLYRKKKFSLWDRLIGAFGGVAIFFVVVLLVSYYSGKNKLIYDLTNNSKIISFFQR</sequence>
<keyword evidence="7" id="KW-1185">Reference proteome</keyword>
<gene>
    <name evidence="6" type="ORF">SAMN06265182_0613</name>
</gene>
<dbReference type="AlphaFoldDB" id="A0A285N9Y5"/>
<keyword evidence="4 5" id="KW-0472">Membrane</keyword>
<evidence type="ECO:0000256" key="3">
    <source>
        <dbReference type="ARBA" id="ARBA00022989"/>
    </source>
</evidence>